<feature type="domain" description="VOC" evidence="3">
    <location>
        <begin position="431"/>
        <end position="546"/>
    </location>
</feature>
<comment type="caution">
    <text evidence="4">The sequence shown here is derived from an EMBL/GenBank/DDBJ whole genome shotgun (WGS) entry which is preliminary data.</text>
</comment>
<keyword evidence="4" id="KW-0223">Dioxygenase</keyword>
<feature type="compositionally biased region" description="Polar residues" evidence="1">
    <location>
        <begin position="244"/>
        <end position="255"/>
    </location>
</feature>
<dbReference type="AlphaFoldDB" id="A0A543AUB0"/>
<dbReference type="InParanoid" id="A0A543AUB0"/>
<evidence type="ECO:0000256" key="1">
    <source>
        <dbReference type="SAM" id="MobiDB-lite"/>
    </source>
</evidence>
<dbReference type="Pfam" id="PF00903">
    <property type="entry name" value="Glyoxalase"/>
    <property type="match status" value="1"/>
</dbReference>
<keyword evidence="5" id="KW-1185">Reference proteome</keyword>
<dbReference type="Gene3D" id="3.10.180.10">
    <property type="entry name" value="2,3-Dihydroxybiphenyl 1,2-Dioxygenase, domain 1"/>
    <property type="match status" value="1"/>
</dbReference>
<keyword evidence="2" id="KW-0472">Membrane</keyword>
<proteinExistence type="predicted"/>
<dbReference type="GO" id="GO:0016829">
    <property type="term" value="F:lyase activity"/>
    <property type="evidence" value="ECO:0007669"/>
    <property type="project" value="UniProtKB-KW"/>
</dbReference>
<feature type="transmembrane region" description="Helical" evidence="2">
    <location>
        <begin position="34"/>
        <end position="54"/>
    </location>
</feature>
<dbReference type="InterPro" id="IPR004360">
    <property type="entry name" value="Glyas_Fos-R_dOase_dom"/>
</dbReference>
<feature type="compositionally biased region" description="Low complexity" evidence="1">
    <location>
        <begin position="112"/>
        <end position="124"/>
    </location>
</feature>
<dbReference type="InterPro" id="IPR029068">
    <property type="entry name" value="Glyas_Bleomycin-R_OHBP_Dase"/>
</dbReference>
<name>A0A543AUB0_9ACTN</name>
<reference evidence="4 5" key="1">
    <citation type="submission" date="2019-06" db="EMBL/GenBank/DDBJ databases">
        <title>Sequencing the genomes of 1000 actinobacteria strains.</title>
        <authorList>
            <person name="Klenk H.-P."/>
        </authorList>
    </citation>
    <scope>NUCLEOTIDE SEQUENCE [LARGE SCALE GENOMIC DNA]</scope>
    <source>
        <strain evidence="4 5">DSM 45928</strain>
    </source>
</reference>
<evidence type="ECO:0000313" key="5">
    <source>
        <dbReference type="Proteomes" id="UP000317043"/>
    </source>
</evidence>
<dbReference type="PROSITE" id="PS51819">
    <property type="entry name" value="VOC"/>
    <property type="match status" value="1"/>
</dbReference>
<feature type="compositionally biased region" description="Polar residues" evidence="1">
    <location>
        <begin position="304"/>
        <end position="316"/>
    </location>
</feature>
<feature type="compositionally biased region" description="Low complexity" evidence="1">
    <location>
        <begin position="183"/>
        <end position="195"/>
    </location>
</feature>
<keyword evidence="2" id="KW-1133">Transmembrane helix</keyword>
<dbReference type="CDD" id="cd06587">
    <property type="entry name" value="VOC"/>
    <property type="match status" value="1"/>
</dbReference>
<evidence type="ECO:0000256" key="2">
    <source>
        <dbReference type="SAM" id="Phobius"/>
    </source>
</evidence>
<keyword evidence="2" id="KW-0812">Transmembrane</keyword>
<dbReference type="Proteomes" id="UP000317043">
    <property type="component" value="Unassembled WGS sequence"/>
</dbReference>
<feature type="region of interest" description="Disordered" evidence="1">
    <location>
        <begin position="104"/>
        <end position="124"/>
    </location>
</feature>
<keyword evidence="4" id="KW-0456">Lyase</keyword>
<keyword evidence="4" id="KW-0560">Oxidoreductase</keyword>
<feature type="compositionally biased region" description="Low complexity" evidence="1">
    <location>
        <begin position="268"/>
        <end position="287"/>
    </location>
</feature>
<protein>
    <submittedName>
        <fullName evidence="4">Catechol 2,3-dioxygenase-like lactoylglutathione lyase family enzyme</fullName>
    </submittedName>
</protein>
<accession>A0A543AUB0</accession>
<dbReference type="InterPro" id="IPR037523">
    <property type="entry name" value="VOC_core"/>
</dbReference>
<dbReference type="EMBL" id="VFOW01000001">
    <property type="protein sequence ID" value="TQL76159.1"/>
    <property type="molecule type" value="Genomic_DNA"/>
</dbReference>
<organism evidence="4 5">
    <name type="scientific">Stackebrandtia endophytica</name>
    <dbReference type="NCBI Taxonomy" id="1496996"/>
    <lineage>
        <taxon>Bacteria</taxon>
        <taxon>Bacillati</taxon>
        <taxon>Actinomycetota</taxon>
        <taxon>Actinomycetes</taxon>
        <taxon>Glycomycetales</taxon>
        <taxon>Glycomycetaceae</taxon>
        <taxon>Stackebrandtia</taxon>
    </lineage>
</organism>
<dbReference type="GO" id="GO:0051213">
    <property type="term" value="F:dioxygenase activity"/>
    <property type="evidence" value="ECO:0007669"/>
    <property type="project" value="UniProtKB-KW"/>
</dbReference>
<feature type="compositionally biased region" description="Low complexity" evidence="1">
    <location>
        <begin position="159"/>
        <end position="174"/>
    </location>
</feature>
<feature type="compositionally biased region" description="Polar residues" evidence="1">
    <location>
        <begin position="207"/>
        <end position="218"/>
    </location>
</feature>
<evidence type="ECO:0000259" key="3">
    <source>
        <dbReference type="PROSITE" id="PS51819"/>
    </source>
</evidence>
<dbReference type="SUPFAM" id="SSF54593">
    <property type="entry name" value="Glyoxalase/Bleomycin resistance protein/Dihydroxybiphenyl dioxygenase"/>
    <property type="match status" value="1"/>
</dbReference>
<evidence type="ECO:0000313" key="4">
    <source>
        <dbReference type="EMBL" id="TQL76159.1"/>
    </source>
</evidence>
<feature type="region of interest" description="Disordered" evidence="1">
    <location>
        <begin position="145"/>
        <end position="360"/>
    </location>
</feature>
<sequence length="556" mass="56893">MAARGWSASRAAWAFTLLLLAAFTGSISLGAGSVGVAVVAFLFLLAAIAVATAARAKDYFRAYPADTSPVADFHIDDLKVDDDTSAAGLDGSELNSMADLERSMRRAADSDGGPAAPSPVASAAVVAGAPTSDTVIAQVDKATQATEGGDAAASVPVTDSSAASAPVESPPDSETPASERPPSETAAVETPTAETPADKPTVETVADQGTTPVTTSEVDSVEGPTDVVAETAASDPKDVPPQSGPTESGMSQALSATYGPAADAPQGSAESPSQASATEAAATGSERAVGDEPGSGTLAAESAPATTSGARSTTVTEQHDVVVPRQADQSSSPDSKPPRDTVAAMEPDGESPIPQQRGTDVFAADNQLSDTLMESLIIDDTEDPVTAEEADPALPLEESTTQLHLLAAESAGVDLLSAYADETTLPPDAVRDVAATLIVSDLAASVMFYTELLGLVEIDRARDAVLLEAGFGRVLLWRREDAPPSRDPVMHLTFEVGDIDTAYETLNSKGVHFTHPPRSALSGEVHDLRAASFLDPDGHGLAITELRQRTDTTPNG</sequence>
<gene>
    <name evidence="4" type="ORF">FB566_1680</name>
</gene>